<evidence type="ECO:0000313" key="4">
    <source>
        <dbReference type="Proteomes" id="UP001204320"/>
    </source>
</evidence>
<keyword evidence="4" id="KW-1185">Reference proteome</keyword>
<feature type="transmembrane region" description="Helical" evidence="2">
    <location>
        <begin position="251"/>
        <end position="269"/>
    </location>
</feature>
<keyword evidence="2" id="KW-1133">Transmembrane helix</keyword>
<evidence type="ECO:0000256" key="1">
    <source>
        <dbReference type="ARBA" id="ARBA00022448"/>
    </source>
</evidence>
<keyword evidence="1" id="KW-0813">Transport</keyword>
<dbReference type="PANTHER" id="PTHR36838">
    <property type="entry name" value="AUXIN EFFLUX CARRIER FAMILY PROTEIN"/>
    <property type="match status" value="1"/>
</dbReference>
<gene>
    <name evidence="3" type="ORF">NVS32_10020</name>
</gene>
<proteinExistence type="predicted"/>
<dbReference type="PANTHER" id="PTHR36838:SF3">
    <property type="entry name" value="TRANSPORTER AUXIN EFFLUX CARRIER EC FAMILY"/>
    <property type="match status" value="1"/>
</dbReference>
<evidence type="ECO:0000256" key="2">
    <source>
        <dbReference type="SAM" id="Phobius"/>
    </source>
</evidence>
<reference evidence="3 4" key="1">
    <citation type="submission" date="2022-08" db="EMBL/GenBank/DDBJ databases">
        <title>Tractidigestivibacter montrealensis type strain KD21.</title>
        <authorList>
            <person name="Diop K."/>
            <person name="Richard C."/>
            <person name="Routy B."/>
        </authorList>
    </citation>
    <scope>NUCLEOTIDE SEQUENCE [LARGE SCALE GENOMIC DNA]</scope>
    <source>
        <strain evidence="3 4">KD21</strain>
    </source>
</reference>
<sequence length="301" mass="31911">MVSPWVSAVTYTCLIALTLALKAGGYLPKDADHVLSRIMVGITLPATIVENLNGKTIDLSYFHLILFGICFNLIPLVLSRLSDTHSQVVAERMAGTSGFNIGNFAIPFVSGLFSSEALVITSVFDIGNSLMCLGVNGLFIAKETDSSSSTSPMVICKSLVKSVPVMTYLVMLIFCIVGLSMPNQIMPIVDKCAAANPLVAMAVIGTSIVLPADNSISCVFSSIKILLIRLAAVAIEIGILFLIPISLFERQTLIVLCLSPVAAMSVVFAEQYCLDKGSVALANVLSIPISLLSMTVALSLM</sequence>
<dbReference type="RefSeq" id="WP_258499686.1">
    <property type="nucleotide sequence ID" value="NZ_JANSKA010000008.1"/>
</dbReference>
<feature type="transmembrane region" description="Helical" evidence="2">
    <location>
        <begin position="281"/>
        <end position="300"/>
    </location>
</feature>
<accession>A0ABT1ZAP3</accession>
<protein>
    <recommendedName>
        <fullName evidence="5">AEC family transporter</fullName>
    </recommendedName>
</protein>
<dbReference type="Proteomes" id="UP001204320">
    <property type="component" value="Unassembled WGS sequence"/>
</dbReference>
<comment type="caution">
    <text evidence="3">The sequence shown here is derived from an EMBL/GenBank/DDBJ whole genome shotgun (WGS) entry which is preliminary data.</text>
</comment>
<keyword evidence="2" id="KW-0812">Transmembrane</keyword>
<feature type="transmembrane region" description="Helical" evidence="2">
    <location>
        <begin position="61"/>
        <end position="81"/>
    </location>
</feature>
<organism evidence="3 4">
    <name type="scientific">Tractidigestivibacter montrealensis</name>
    <dbReference type="NCBI Taxonomy" id="2972466"/>
    <lineage>
        <taxon>Bacteria</taxon>
        <taxon>Bacillati</taxon>
        <taxon>Actinomycetota</taxon>
        <taxon>Coriobacteriia</taxon>
        <taxon>Coriobacteriales</taxon>
        <taxon>Atopobiaceae</taxon>
        <taxon>Tractidigestivibacter</taxon>
    </lineage>
</organism>
<feature type="transmembrane region" description="Helical" evidence="2">
    <location>
        <begin position="225"/>
        <end position="245"/>
    </location>
</feature>
<keyword evidence="2" id="KW-0472">Membrane</keyword>
<name>A0ABT1ZAP3_9ACTN</name>
<feature type="transmembrane region" description="Helical" evidence="2">
    <location>
        <begin position="193"/>
        <end position="213"/>
    </location>
</feature>
<feature type="transmembrane region" description="Helical" evidence="2">
    <location>
        <begin position="93"/>
        <end position="113"/>
    </location>
</feature>
<dbReference type="EMBL" id="JANSKA010000008">
    <property type="protein sequence ID" value="MCR9037284.1"/>
    <property type="molecule type" value="Genomic_DNA"/>
</dbReference>
<evidence type="ECO:0008006" key="5">
    <source>
        <dbReference type="Google" id="ProtNLM"/>
    </source>
</evidence>
<feature type="transmembrane region" description="Helical" evidence="2">
    <location>
        <begin position="162"/>
        <end position="181"/>
    </location>
</feature>
<evidence type="ECO:0000313" key="3">
    <source>
        <dbReference type="EMBL" id="MCR9037284.1"/>
    </source>
</evidence>